<gene>
    <name evidence="1" type="ORF">AT274_01550</name>
</gene>
<evidence type="ECO:0000313" key="1">
    <source>
        <dbReference type="EMBL" id="KXX90069.1"/>
    </source>
</evidence>
<accession>A0A150AYT0</accession>
<proteinExistence type="predicted"/>
<comment type="caution">
    <text evidence="1">The sequence shown here is derived from an EMBL/GenBank/DDBJ whole genome shotgun (WGS) entry which is preliminary data.</text>
</comment>
<reference evidence="1 2" key="1">
    <citation type="submission" date="2015-12" db="EMBL/GenBank/DDBJ databases">
        <title>Bacillus cereus Group isolate.</title>
        <authorList>
            <person name="Kovac J."/>
        </authorList>
    </citation>
    <scope>NUCLEOTIDE SEQUENCE [LARGE SCALE GENOMIC DNA]</scope>
    <source>
        <strain evidence="1 2">FSL W8-0275</strain>
    </source>
</reference>
<dbReference type="EMBL" id="LOMT01000123">
    <property type="protein sequence ID" value="KXX90069.1"/>
    <property type="molecule type" value="Genomic_DNA"/>
</dbReference>
<name>A0A150AYT0_BACCE</name>
<dbReference type="Proteomes" id="UP000075591">
    <property type="component" value="Unassembled WGS sequence"/>
</dbReference>
<sequence>MSNPFTSRFTKRFFIVFGAFWGSYLVPAILPFSIFYLTPFVVIFGLPIYFTMQDNKGKNSCIELIRNKYNQESVLTVETYHPNLEWGFLTLTQQSLFFVPKKGEIMIVSLNSISEYGFKGIGTGDFTTTVSRIGNTGVNIGSTRENKAPVFYFYLTEIDDLFYFHTRKHEKMFKAMQRILGTDTSKLKSNY</sequence>
<dbReference type="AlphaFoldDB" id="A0A150AYT0"/>
<evidence type="ECO:0000313" key="2">
    <source>
        <dbReference type="Proteomes" id="UP000075591"/>
    </source>
</evidence>
<organism evidence="1 2">
    <name type="scientific">Bacillus cereus</name>
    <dbReference type="NCBI Taxonomy" id="1396"/>
    <lineage>
        <taxon>Bacteria</taxon>
        <taxon>Bacillati</taxon>
        <taxon>Bacillota</taxon>
        <taxon>Bacilli</taxon>
        <taxon>Bacillales</taxon>
        <taxon>Bacillaceae</taxon>
        <taxon>Bacillus</taxon>
        <taxon>Bacillus cereus group</taxon>
    </lineage>
</organism>
<dbReference type="RefSeq" id="WP_061114665.1">
    <property type="nucleotide sequence ID" value="NZ_AP022949.1"/>
</dbReference>
<protein>
    <submittedName>
        <fullName evidence="1">Uncharacterized protein</fullName>
    </submittedName>
</protein>